<protein>
    <submittedName>
        <fullName evidence="1">Uncharacterized protein</fullName>
    </submittedName>
</protein>
<reference evidence="1 2" key="2">
    <citation type="journal article" date="2022" name="Mol. Ecol. Resour.">
        <title>The genomes of chicory, endive, great burdock and yacon provide insights into Asteraceae paleo-polyploidization history and plant inulin production.</title>
        <authorList>
            <person name="Fan W."/>
            <person name="Wang S."/>
            <person name="Wang H."/>
            <person name="Wang A."/>
            <person name="Jiang F."/>
            <person name="Liu H."/>
            <person name="Zhao H."/>
            <person name="Xu D."/>
            <person name="Zhang Y."/>
        </authorList>
    </citation>
    <scope>NUCLEOTIDE SEQUENCE [LARGE SCALE GENOMIC DNA]</scope>
    <source>
        <strain evidence="2">cv. Niubang</strain>
    </source>
</reference>
<keyword evidence="2" id="KW-1185">Reference proteome</keyword>
<organism evidence="1 2">
    <name type="scientific">Arctium lappa</name>
    <name type="common">Greater burdock</name>
    <name type="synonym">Lappa major</name>
    <dbReference type="NCBI Taxonomy" id="4217"/>
    <lineage>
        <taxon>Eukaryota</taxon>
        <taxon>Viridiplantae</taxon>
        <taxon>Streptophyta</taxon>
        <taxon>Embryophyta</taxon>
        <taxon>Tracheophyta</taxon>
        <taxon>Spermatophyta</taxon>
        <taxon>Magnoliopsida</taxon>
        <taxon>eudicotyledons</taxon>
        <taxon>Gunneridae</taxon>
        <taxon>Pentapetalae</taxon>
        <taxon>asterids</taxon>
        <taxon>campanulids</taxon>
        <taxon>Asterales</taxon>
        <taxon>Asteraceae</taxon>
        <taxon>Carduoideae</taxon>
        <taxon>Cardueae</taxon>
        <taxon>Arctiinae</taxon>
        <taxon>Arctium</taxon>
    </lineage>
</organism>
<dbReference type="Proteomes" id="UP001055879">
    <property type="component" value="Linkage Group LG05"/>
</dbReference>
<evidence type="ECO:0000313" key="2">
    <source>
        <dbReference type="Proteomes" id="UP001055879"/>
    </source>
</evidence>
<proteinExistence type="predicted"/>
<name>A0ACB9C1G4_ARCLA</name>
<gene>
    <name evidence="1" type="ORF">L6452_16777</name>
</gene>
<reference evidence="2" key="1">
    <citation type="journal article" date="2022" name="Mol. Ecol. Resour.">
        <title>The genomes of chicory, endive, great burdock and yacon provide insights into Asteraceae palaeo-polyploidization history and plant inulin production.</title>
        <authorList>
            <person name="Fan W."/>
            <person name="Wang S."/>
            <person name="Wang H."/>
            <person name="Wang A."/>
            <person name="Jiang F."/>
            <person name="Liu H."/>
            <person name="Zhao H."/>
            <person name="Xu D."/>
            <person name="Zhang Y."/>
        </authorList>
    </citation>
    <scope>NUCLEOTIDE SEQUENCE [LARGE SCALE GENOMIC DNA]</scope>
    <source>
        <strain evidence="2">cv. Niubang</strain>
    </source>
</reference>
<dbReference type="EMBL" id="CM042051">
    <property type="protein sequence ID" value="KAI3728147.1"/>
    <property type="molecule type" value="Genomic_DNA"/>
</dbReference>
<accession>A0ACB9C1G4</accession>
<comment type="caution">
    <text evidence="1">The sequence shown here is derived from an EMBL/GenBank/DDBJ whole genome shotgun (WGS) entry which is preliminary data.</text>
</comment>
<evidence type="ECO:0000313" key="1">
    <source>
        <dbReference type="EMBL" id="KAI3728147.1"/>
    </source>
</evidence>
<sequence length="462" mass="51618">MWGPGLVKPHLHHPSIPRWLPPMNFFQSVFSDDPEPQSQNPESIPQNPSASIPAIASAWTFGSGLMKTLASKSESVIETYRRDLEEFSSGIKKETAVIREAAARAVKDLPTSLEAGAGLAQESLESVGQVIDDLGSTVTEIIAQGKDSILAVDYSDSDSDVTDVNIRKEVSSRDDLRSLKPYSRLDAQIRTIQSDMNTYLNDPEDLVDYNEWKLGFKFDEKVGEIDDIMNANDGVVGEIYKEIVPARVDEDSFWSRYFYRVYKINKAEEARAKLVRRAIAGEEDEELSWDVDEDDYEENAESDLKIEEKESLENSEKEGKKLDEGDDENVGVSESRKETFEKEGKKLDEGDNEKVDVSESRKGNQTELEGDNLEAKSDVKTASEGKTDRDSDISIVSSQPSTEEDGWDEIEDIGSSDESKDKVASHGSSPNRAELHKRLSVAQEEEEDLTWDIEDDDEPAKA</sequence>